<evidence type="ECO:0000256" key="3">
    <source>
        <dbReference type="ARBA" id="ARBA00023125"/>
    </source>
</evidence>
<protein>
    <submittedName>
        <fullName evidence="6">DNA-binding transcriptional MerR regulator</fullName>
    </submittedName>
</protein>
<keyword evidence="7" id="KW-1185">Reference proteome</keyword>
<evidence type="ECO:0000256" key="1">
    <source>
        <dbReference type="ARBA" id="ARBA00022491"/>
    </source>
</evidence>
<evidence type="ECO:0000256" key="2">
    <source>
        <dbReference type="ARBA" id="ARBA00023015"/>
    </source>
</evidence>
<keyword evidence="1" id="KW-0678">Repressor</keyword>
<dbReference type="Proteomes" id="UP000295573">
    <property type="component" value="Unassembled WGS sequence"/>
</dbReference>
<dbReference type="InterPro" id="IPR000551">
    <property type="entry name" value="MerR-type_HTH_dom"/>
</dbReference>
<proteinExistence type="predicted"/>
<dbReference type="Pfam" id="PF13411">
    <property type="entry name" value="MerR_1"/>
    <property type="match status" value="1"/>
</dbReference>
<dbReference type="GO" id="GO:0003700">
    <property type="term" value="F:DNA-binding transcription factor activity"/>
    <property type="evidence" value="ECO:0007669"/>
    <property type="project" value="InterPro"/>
</dbReference>
<gene>
    <name evidence="6" type="ORF">EV646_114156</name>
</gene>
<dbReference type="InterPro" id="IPR047057">
    <property type="entry name" value="MerR_fam"/>
</dbReference>
<evidence type="ECO:0000259" key="5">
    <source>
        <dbReference type="PROSITE" id="PS50937"/>
    </source>
</evidence>
<accession>A0A4R2IDR6</accession>
<organism evidence="6 7">
    <name type="scientific">Kribbella antiqua</name>
    <dbReference type="NCBI Taxonomy" id="2512217"/>
    <lineage>
        <taxon>Bacteria</taxon>
        <taxon>Bacillati</taxon>
        <taxon>Actinomycetota</taxon>
        <taxon>Actinomycetes</taxon>
        <taxon>Propionibacteriales</taxon>
        <taxon>Kribbellaceae</taxon>
        <taxon>Kribbella</taxon>
    </lineage>
</organism>
<dbReference type="AlphaFoldDB" id="A0A4R2IDR6"/>
<dbReference type="SMART" id="SM00422">
    <property type="entry name" value="HTH_MERR"/>
    <property type="match status" value="1"/>
</dbReference>
<keyword evidence="2" id="KW-0805">Transcription regulation</keyword>
<dbReference type="PANTHER" id="PTHR30204:SF69">
    <property type="entry name" value="MERR-FAMILY TRANSCRIPTIONAL REGULATOR"/>
    <property type="match status" value="1"/>
</dbReference>
<evidence type="ECO:0000256" key="4">
    <source>
        <dbReference type="ARBA" id="ARBA00023163"/>
    </source>
</evidence>
<dbReference type="PANTHER" id="PTHR30204">
    <property type="entry name" value="REDOX-CYCLING DRUG-SENSING TRANSCRIPTIONAL ACTIVATOR SOXR"/>
    <property type="match status" value="1"/>
</dbReference>
<keyword evidence="4" id="KW-0804">Transcription</keyword>
<evidence type="ECO:0000313" key="6">
    <source>
        <dbReference type="EMBL" id="TCO42332.1"/>
    </source>
</evidence>
<dbReference type="GO" id="GO:0003677">
    <property type="term" value="F:DNA binding"/>
    <property type="evidence" value="ECO:0007669"/>
    <property type="project" value="UniProtKB-KW"/>
</dbReference>
<evidence type="ECO:0000313" key="7">
    <source>
        <dbReference type="Proteomes" id="UP000295573"/>
    </source>
</evidence>
<dbReference type="InterPro" id="IPR009061">
    <property type="entry name" value="DNA-bd_dom_put_sf"/>
</dbReference>
<comment type="caution">
    <text evidence="6">The sequence shown here is derived from an EMBL/GenBank/DDBJ whole genome shotgun (WGS) entry which is preliminary data.</text>
</comment>
<sequence>MKSNGETLRIGDLASSFGLAPNVLPHWEAMGLLRPARVEGNRRVYGDGDRYRVAVILRAKQASFSLDDIGEMLAATNPATRRSILRRRRCDLDQRIAQLQASRTMIDCALTCDHDDFTQCGEFQTQIDAAAGRAPLTRHWI</sequence>
<feature type="domain" description="HTH merR-type" evidence="5">
    <location>
        <begin position="7"/>
        <end position="75"/>
    </location>
</feature>
<dbReference type="SUPFAM" id="SSF46955">
    <property type="entry name" value="Putative DNA-binding domain"/>
    <property type="match status" value="1"/>
</dbReference>
<dbReference type="OrthoDB" id="9802039at2"/>
<name>A0A4R2IDR6_9ACTN</name>
<dbReference type="Gene3D" id="1.10.1660.10">
    <property type="match status" value="1"/>
</dbReference>
<reference evidence="6 7" key="1">
    <citation type="journal article" date="2015" name="Stand. Genomic Sci.">
        <title>Genomic Encyclopedia of Bacterial and Archaeal Type Strains, Phase III: the genomes of soil and plant-associated and newly described type strains.</title>
        <authorList>
            <person name="Whitman W.B."/>
            <person name="Woyke T."/>
            <person name="Klenk H.P."/>
            <person name="Zhou Y."/>
            <person name="Lilburn T.G."/>
            <person name="Beck B.J."/>
            <person name="De Vos P."/>
            <person name="Vandamme P."/>
            <person name="Eisen J.A."/>
            <person name="Garrity G."/>
            <person name="Hugenholtz P."/>
            <person name="Kyrpides N.C."/>
        </authorList>
    </citation>
    <scope>NUCLEOTIDE SEQUENCE [LARGE SCALE GENOMIC DNA]</scope>
    <source>
        <strain evidence="6 7">VKM Ac-2541</strain>
    </source>
</reference>
<dbReference type="RefSeq" id="WP_132155832.1">
    <property type="nucleotide sequence ID" value="NZ_SLWR01000014.1"/>
</dbReference>
<dbReference type="PROSITE" id="PS50937">
    <property type="entry name" value="HTH_MERR_2"/>
    <property type="match status" value="1"/>
</dbReference>
<dbReference type="EMBL" id="SLWR01000014">
    <property type="protein sequence ID" value="TCO42332.1"/>
    <property type="molecule type" value="Genomic_DNA"/>
</dbReference>
<keyword evidence="3 6" id="KW-0238">DNA-binding</keyword>